<dbReference type="Pfam" id="PF14559">
    <property type="entry name" value="TPR_19"/>
    <property type="match status" value="2"/>
</dbReference>
<feature type="repeat" description="TPR" evidence="3">
    <location>
        <begin position="149"/>
        <end position="182"/>
    </location>
</feature>
<dbReference type="Pfam" id="PF13432">
    <property type="entry name" value="TPR_16"/>
    <property type="match status" value="2"/>
</dbReference>
<feature type="repeat" description="TPR" evidence="3">
    <location>
        <begin position="115"/>
        <end position="148"/>
    </location>
</feature>
<dbReference type="PROSITE" id="PS50293">
    <property type="entry name" value="TPR_REGION"/>
    <property type="match status" value="1"/>
</dbReference>
<name>A0ABX2IQN4_9RHOO</name>
<feature type="repeat" description="TPR" evidence="3">
    <location>
        <begin position="47"/>
        <end position="80"/>
    </location>
</feature>
<evidence type="ECO:0000256" key="3">
    <source>
        <dbReference type="PROSITE-ProRule" id="PRU00339"/>
    </source>
</evidence>
<feature type="repeat" description="TPR" evidence="3">
    <location>
        <begin position="217"/>
        <end position="250"/>
    </location>
</feature>
<evidence type="ECO:0000256" key="1">
    <source>
        <dbReference type="ARBA" id="ARBA00022737"/>
    </source>
</evidence>
<dbReference type="Gene3D" id="3.40.50.2000">
    <property type="entry name" value="Glycogen Phosphorylase B"/>
    <property type="match status" value="1"/>
</dbReference>
<dbReference type="SMART" id="SM00028">
    <property type="entry name" value="TPR"/>
    <property type="match status" value="8"/>
</dbReference>
<dbReference type="PROSITE" id="PS50005">
    <property type="entry name" value="TPR"/>
    <property type="match status" value="5"/>
</dbReference>
<sequence>MPFMAVNPLSFVIDNLLATAFSLYQQGKLPEAAQRCRSVLQMDARSVDALNLLGLILSETGQEASAEACFREALRHQPETVEIWLNLGMLLKASGRFTEALEAYDRALRGWPDMAAAHFNRGNLLRELGRPQEAVEAFVQAVRCDPQDPDAYNNCATLLQKARRHEEAVAWFDRALRIAPDNLDLHVGKAASLEQLGRREEAGAIFERVLAFRPEHVEATVGRGLVLEAAAQTEAALECFTRAAQRDPAHYAAHWNAALCLLKLGRYREGWPLYEWRLREPREVALRQLAEPRWQGEPLAGRSLLVHAEQGLGDTLQFCRFLPQLARQGTNIVFELQAALLPLLEGRPGMGRVVAQGEALPEFDLHCELISLPLLLDVTLDTLPVSGPYLDVRQARLDVWARRLGPATAPRIALVWRTTTPGDRIKSLSVDQLAPLLATGMEFHVAQKVVSDEERRYLAAFPNVSLHDDALGDFEDTAALLSQMDRVISIDTSVAHLAGGLGREVWILLPFAADWRWLEGRYDSPWYPSARLFRQNSPGDWQGVVAALTSVLNEQG</sequence>
<organism evidence="4 5">
    <name type="scientific">Uliginosibacterium aquaticum</name>
    <dbReference type="NCBI Taxonomy" id="2731212"/>
    <lineage>
        <taxon>Bacteria</taxon>
        <taxon>Pseudomonadati</taxon>
        <taxon>Pseudomonadota</taxon>
        <taxon>Betaproteobacteria</taxon>
        <taxon>Rhodocyclales</taxon>
        <taxon>Zoogloeaceae</taxon>
        <taxon>Uliginosibacterium</taxon>
    </lineage>
</organism>
<keyword evidence="2 3" id="KW-0802">TPR repeat</keyword>
<dbReference type="RefSeq" id="WP_170022776.1">
    <property type="nucleotide sequence ID" value="NZ_JABCSC020000004.1"/>
</dbReference>
<evidence type="ECO:0000256" key="2">
    <source>
        <dbReference type="ARBA" id="ARBA00022803"/>
    </source>
</evidence>
<keyword evidence="5" id="KW-1185">Reference proteome</keyword>
<gene>
    <name evidence="4" type="ORF">HJ583_015535</name>
</gene>
<dbReference type="Proteomes" id="UP000778523">
    <property type="component" value="Unassembled WGS sequence"/>
</dbReference>
<dbReference type="SUPFAM" id="SSF48452">
    <property type="entry name" value="TPR-like"/>
    <property type="match status" value="2"/>
</dbReference>
<evidence type="ECO:0000313" key="4">
    <source>
        <dbReference type="EMBL" id="NSL56445.1"/>
    </source>
</evidence>
<proteinExistence type="predicted"/>
<feature type="repeat" description="TPR" evidence="3">
    <location>
        <begin position="81"/>
        <end position="114"/>
    </location>
</feature>
<dbReference type="Gene3D" id="1.25.40.10">
    <property type="entry name" value="Tetratricopeptide repeat domain"/>
    <property type="match status" value="3"/>
</dbReference>
<comment type="caution">
    <text evidence="4">The sequence shown here is derived from an EMBL/GenBank/DDBJ whole genome shotgun (WGS) entry which is preliminary data.</text>
</comment>
<keyword evidence="1" id="KW-0677">Repeat</keyword>
<evidence type="ECO:0000313" key="5">
    <source>
        <dbReference type="Proteomes" id="UP000778523"/>
    </source>
</evidence>
<dbReference type="InterPro" id="IPR011990">
    <property type="entry name" value="TPR-like_helical_dom_sf"/>
</dbReference>
<accession>A0ABX2IQN4</accession>
<dbReference type="InterPro" id="IPR019734">
    <property type="entry name" value="TPR_rpt"/>
</dbReference>
<dbReference type="EMBL" id="JABCSC020000004">
    <property type="protein sequence ID" value="NSL56445.1"/>
    <property type="molecule type" value="Genomic_DNA"/>
</dbReference>
<protein>
    <submittedName>
        <fullName evidence="4">Glycosyltransferase family protein</fullName>
    </submittedName>
</protein>
<reference evidence="4 5" key="1">
    <citation type="submission" date="2020-06" db="EMBL/GenBank/DDBJ databases">
        <title>Draft genome of Uliginosibacterium sp. IMCC34675.</title>
        <authorList>
            <person name="Song J."/>
        </authorList>
    </citation>
    <scope>NUCLEOTIDE SEQUENCE [LARGE SCALE GENOMIC DNA]</scope>
    <source>
        <strain evidence="4 5">IMCC34675</strain>
    </source>
</reference>
<dbReference type="PANTHER" id="PTHR44943:SF8">
    <property type="entry name" value="TPR REPEAT-CONTAINING PROTEIN MJ0263"/>
    <property type="match status" value="1"/>
</dbReference>
<dbReference type="PANTHER" id="PTHR44943">
    <property type="entry name" value="CELLULOSE SYNTHASE OPERON PROTEIN C"/>
    <property type="match status" value="1"/>
</dbReference>
<dbReference type="InterPro" id="IPR051685">
    <property type="entry name" value="Ycf3/AcsC/BcsC/TPR_MFPF"/>
</dbReference>
<dbReference type="SUPFAM" id="SSF53756">
    <property type="entry name" value="UDP-Glycosyltransferase/glycogen phosphorylase"/>
    <property type="match status" value="1"/>
</dbReference>